<dbReference type="PIRSF" id="PIRSF020419">
    <property type="entry name" value="Fe_uptake_reg_CjrA_prd"/>
    <property type="match status" value="1"/>
</dbReference>
<organism evidence="3 4">
    <name type="scientific">Methylobrevis albus</name>
    <dbReference type="NCBI Taxonomy" id="2793297"/>
    <lineage>
        <taxon>Bacteria</taxon>
        <taxon>Pseudomonadati</taxon>
        <taxon>Pseudomonadota</taxon>
        <taxon>Alphaproteobacteria</taxon>
        <taxon>Hyphomicrobiales</taxon>
        <taxon>Pleomorphomonadaceae</taxon>
        <taxon>Methylobrevis</taxon>
    </lineage>
</organism>
<proteinExistence type="predicted"/>
<feature type="domain" description="Haem-binding uptake Tiki superfamily ChaN" evidence="2">
    <location>
        <begin position="43"/>
        <end position="244"/>
    </location>
</feature>
<reference evidence="3" key="1">
    <citation type="submission" date="2020-12" db="EMBL/GenBank/DDBJ databases">
        <title>Methylobrevis albus sp. nov., isolated from fresh water lack sediment.</title>
        <authorList>
            <person name="Zou Q."/>
        </authorList>
    </citation>
    <scope>NUCLEOTIDE SEQUENCE</scope>
    <source>
        <strain evidence="3">L22</strain>
    </source>
</reference>
<dbReference type="SUPFAM" id="SSF159501">
    <property type="entry name" value="EreA/ChaN-like"/>
    <property type="match status" value="1"/>
</dbReference>
<accession>A0A931MZJ3</accession>
<feature type="chain" id="PRO_5037068625" evidence="1">
    <location>
        <begin position="21"/>
        <end position="309"/>
    </location>
</feature>
<dbReference type="InterPro" id="IPR016773">
    <property type="entry name" value="Fe3_uptake_reg_CjrA_prd"/>
</dbReference>
<gene>
    <name evidence="3" type="ORF">I5731_16945</name>
</gene>
<dbReference type="CDD" id="cd14727">
    <property type="entry name" value="ChanN-like"/>
    <property type="match status" value="1"/>
</dbReference>
<evidence type="ECO:0000256" key="1">
    <source>
        <dbReference type="SAM" id="SignalP"/>
    </source>
</evidence>
<evidence type="ECO:0000313" key="3">
    <source>
        <dbReference type="EMBL" id="MBH0239512.1"/>
    </source>
</evidence>
<dbReference type="Pfam" id="PF04187">
    <property type="entry name" value="Cofac_haem_bdg"/>
    <property type="match status" value="1"/>
</dbReference>
<keyword evidence="4" id="KW-1185">Reference proteome</keyword>
<dbReference type="InterPro" id="IPR007314">
    <property type="entry name" value="Cofac_haem-bd_dom"/>
</dbReference>
<dbReference type="AlphaFoldDB" id="A0A931MZJ3"/>
<keyword evidence="1" id="KW-0732">Signal</keyword>
<name>A0A931MZJ3_9HYPH</name>
<dbReference type="EMBL" id="JADZLT010000055">
    <property type="protein sequence ID" value="MBH0239512.1"/>
    <property type="molecule type" value="Genomic_DNA"/>
</dbReference>
<keyword evidence="3" id="KW-0449">Lipoprotein</keyword>
<feature type="signal peptide" evidence="1">
    <location>
        <begin position="1"/>
        <end position="20"/>
    </location>
</feature>
<dbReference type="RefSeq" id="WP_197312600.1">
    <property type="nucleotide sequence ID" value="NZ_JADZLT010000055.1"/>
</dbReference>
<protein>
    <submittedName>
        <fullName evidence="3">ChaN family lipoprotein</fullName>
    </submittedName>
</protein>
<comment type="caution">
    <text evidence="3">The sequence shown here is derived from an EMBL/GenBank/DDBJ whole genome shotgun (WGS) entry which is preliminary data.</text>
</comment>
<sequence>MLRLTLFTATLLAAAAPASALDVGEIWSAAAQRTVSLADFDAALARADVVILGEIHDHPGHHTGQAQIIRRLAAAGAPPVVVLEMLPASAQPAIDAHRAGPDPDADGFATATAWDEHWFGFGLYRPVIAAALAAGAPIRAGDLDVADKRSIGRGGPDAIDADERRRLGLDRPFPEQLSSDLGRVLIEAHCGKLPEAAVPAMIAVQRARDGAMAAALRAAKADAPNSTAVLVAGEGHARHDWGVPFVLRETAPDLVTVAVGFVEAGRETDAPVPTGADGAPLFDFAVAVPPRGGGGNPDPCAGIGEAAPK</sequence>
<evidence type="ECO:0000259" key="2">
    <source>
        <dbReference type="Pfam" id="PF04187"/>
    </source>
</evidence>
<evidence type="ECO:0000313" key="4">
    <source>
        <dbReference type="Proteomes" id="UP000631694"/>
    </source>
</evidence>
<dbReference type="Proteomes" id="UP000631694">
    <property type="component" value="Unassembled WGS sequence"/>
</dbReference>
<dbReference type="Gene3D" id="3.40.50.11550">
    <property type="match status" value="2"/>
</dbReference>